<feature type="transmembrane region" description="Helical" evidence="12">
    <location>
        <begin position="256"/>
        <end position="281"/>
    </location>
</feature>
<keyword evidence="3" id="KW-0633">Potassium transport</keyword>
<evidence type="ECO:0000256" key="5">
    <source>
        <dbReference type="ARBA" id="ARBA00022826"/>
    </source>
</evidence>
<dbReference type="RefSeq" id="WP_080889407.1">
    <property type="nucleotide sequence ID" value="NZ_ATMK01000006.1"/>
</dbReference>
<accession>A0AAP0V9G9</accession>
<gene>
    <name evidence="14" type="ORF">M573_106080</name>
</gene>
<feature type="domain" description="Ion transport" evidence="13">
    <location>
        <begin position="91"/>
        <end position="280"/>
    </location>
</feature>
<name>A0AAP0V9G9_PREIN</name>
<keyword evidence="4 12" id="KW-0812">Transmembrane</keyword>
<evidence type="ECO:0000256" key="7">
    <source>
        <dbReference type="ARBA" id="ARBA00022958"/>
    </source>
</evidence>
<dbReference type="SUPFAM" id="SSF81324">
    <property type="entry name" value="Voltage-gated potassium channels"/>
    <property type="match status" value="1"/>
</dbReference>
<evidence type="ECO:0000256" key="9">
    <source>
        <dbReference type="ARBA" id="ARBA00023065"/>
    </source>
</evidence>
<evidence type="ECO:0000256" key="6">
    <source>
        <dbReference type="ARBA" id="ARBA00022882"/>
    </source>
</evidence>
<protein>
    <submittedName>
        <fullName evidence="14">Ion transporter</fullName>
    </submittedName>
</protein>
<feature type="transmembrane region" description="Helical" evidence="12">
    <location>
        <begin position="191"/>
        <end position="212"/>
    </location>
</feature>
<evidence type="ECO:0000256" key="8">
    <source>
        <dbReference type="ARBA" id="ARBA00022989"/>
    </source>
</evidence>
<organism evidence="14 15">
    <name type="scientific">Prevotella intermedia ZT</name>
    <dbReference type="NCBI Taxonomy" id="1347790"/>
    <lineage>
        <taxon>Bacteria</taxon>
        <taxon>Pseudomonadati</taxon>
        <taxon>Bacteroidota</taxon>
        <taxon>Bacteroidia</taxon>
        <taxon>Bacteroidales</taxon>
        <taxon>Prevotellaceae</taxon>
        <taxon>Prevotella</taxon>
    </lineage>
</organism>
<evidence type="ECO:0000256" key="1">
    <source>
        <dbReference type="ARBA" id="ARBA00004141"/>
    </source>
</evidence>
<dbReference type="EMBL" id="ATMK01000006">
    <property type="protein sequence ID" value="KJJ87489.1"/>
    <property type="molecule type" value="Genomic_DNA"/>
</dbReference>
<dbReference type="AlphaFoldDB" id="A0AAP0V9G9"/>
<feature type="transmembrane region" description="Helical" evidence="12">
    <location>
        <begin position="224"/>
        <end position="244"/>
    </location>
</feature>
<keyword evidence="2" id="KW-0813">Transport</keyword>
<keyword evidence="8 12" id="KW-1133">Transmembrane helix</keyword>
<keyword evidence="10 12" id="KW-0472">Membrane</keyword>
<evidence type="ECO:0000256" key="4">
    <source>
        <dbReference type="ARBA" id="ARBA00022692"/>
    </source>
</evidence>
<evidence type="ECO:0000313" key="15">
    <source>
        <dbReference type="Proteomes" id="UP000032541"/>
    </source>
</evidence>
<evidence type="ECO:0000256" key="10">
    <source>
        <dbReference type="ARBA" id="ARBA00023136"/>
    </source>
</evidence>
<evidence type="ECO:0000256" key="2">
    <source>
        <dbReference type="ARBA" id="ARBA00022448"/>
    </source>
</evidence>
<dbReference type="InterPro" id="IPR028325">
    <property type="entry name" value="VG_K_chnl"/>
</dbReference>
<dbReference type="Gene3D" id="1.10.287.70">
    <property type="match status" value="1"/>
</dbReference>
<dbReference type="PANTHER" id="PTHR11537:SF254">
    <property type="entry name" value="POTASSIUM VOLTAGE-GATED CHANNEL PROTEIN SHAB"/>
    <property type="match status" value="1"/>
</dbReference>
<evidence type="ECO:0000313" key="14">
    <source>
        <dbReference type="EMBL" id="KJJ87489.1"/>
    </source>
</evidence>
<feature type="transmembrane region" description="Helical" evidence="12">
    <location>
        <begin position="126"/>
        <end position="146"/>
    </location>
</feature>
<dbReference type="PRINTS" id="PR00169">
    <property type="entry name" value="KCHANNEL"/>
</dbReference>
<comment type="caution">
    <text evidence="14">The sequence shown here is derived from an EMBL/GenBank/DDBJ whole genome shotgun (WGS) entry which is preliminary data.</text>
</comment>
<dbReference type="GO" id="GO:0005249">
    <property type="term" value="F:voltage-gated potassium channel activity"/>
    <property type="evidence" value="ECO:0007669"/>
    <property type="project" value="InterPro"/>
</dbReference>
<dbReference type="InterPro" id="IPR027359">
    <property type="entry name" value="Volt_channel_dom_sf"/>
</dbReference>
<dbReference type="Pfam" id="PF00520">
    <property type="entry name" value="Ion_trans"/>
    <property type="match status" value="1"/>
</dbReference>
<evidence type="ECO:0000259" key="13">
    <source>
        <dbReference type="Pfam" id="PF00520"/>
    </source>
</evidence>
<keyword evidence="7" id="KW-0630">Potassium</keyword>
<keyword evidence="9" id="KW-0406">Ion transport</keyword>
<comment type="subcellular location">
    <subcellularLocation>
        <location evidence="1">Membrane</location>
        <topology evidence="1">Multi-pass membrane protein</topology>
    </subcellularLocation>
</comment>
<dbReference type="Gene3D" id="1.20.120.350">
    <property type="entry name" value="Voltage-gated potassium channels. Chain C"/>
    <property type="match status" value="1"/>
</dbReference>
<evidence type="ECO:0000256" key="12">
    <source>
        <dbReference type="SAM" id="Phobius"/>
    </source>
</evidence>
<sequence length="291" mass="33196">MTQEEYNRLDTDFAHCAGTDCEKAGKCLRHTAYKMLAGNGNETYTMVNPAVIKGAQPCPFFELDRKERFAWGISSIYDNVRAADLRRARHEVIWYTELGSTLVFIIDYLLRWGTADIRNNNRKTAFITYPFSVMAIIDLLSILPAVTLLNPAFKLFRFVRLLRLTRVLKIFGISSKMRLFLSILYKERQVLSSVLVLALIYIFVTALILFNVEPHVNPYTHQHTFHSFFDALYWATVTLTTVGYGDMCPVTDVGRFVSMLSSLFGIAVIALPSGVITARYLDELRKGRGRH</sequence>
<dbReference type="Proteomes" id="UP000032541">
    <property type="component" value="Unassembled WGS sequence"/>
</dbReference>
<keyword evidence="6" id="KW-0851">Voltage-gated channel</keyword>
<evidence type="ECO:0000256" key="11">
    <source>
        <dbReference type="ARBA" id="ARBA00023303"/>
    </source>
</evidence>
<proteinExistence type="predicted"/>
<reference evidence="14 15" key="1">
    <citation type="journal article" date="2015" name="BMC Genomics">
        <title>Comparative genome analysis of Prevotella intermedia strain isolated from infected root canal reveals features related to pathogenicity and adaptation.</title>
        <authorList>
            <person name="Ruan Y."/>
            <person name="Shen L."/>
            <person name="Zou Y."/>
            <person name="Qi Z."/>
            <person name="Yin J."/>
            <person name="Jiang J."/>
            <person name="Guo L."/>
            <person name="He L."/>
            <person name="Chen Z."/>
            <person name="Tang Z."/>
            <person name="Qin S."/>
        </authorList>
    </citation>
    <scope>NUCLEOTIDE SEQUENCE [LARGE SCALE GENOMIC DNA]</scope>
    <source>
        <strain evidence="14 15">ZT</strain>
    </source>
</reference>
<keyword evidence="5" id="KW-0631">Potassium channel</keyword>
<dbReference type="GO" id="GO:0008076">
    <property type="term" value="C:voltage-gated potassium channel complex"/>
    <property type="evidence" value="ECO:0007669"/>
    <property type="project" value="InterPro"/>
</dbReference>
<keyword evidence="11" id="KW-0407">Ion channel</keyword>
<evidence type="ECO:0000256" key="3">
    <source>
        <dbReference type="ARBA" id="ARBA00022538"/>
    </source>
</evidence>
<dbReference type="GO" id="GO:0001508">
    <property type="term" value="P:action potential"/>
    <property type="evidence" value="ECO:0007669"/>
    <property type="project" value="TreeGrafter"/>
</dbReference>
<dbReference type="InterPro" id="IPR005821">
    <property type="entry name" value="Ion_trans_dom"/>
</dbReference>
<dbReference type="PANTHER" id="PTHR11537">
    <property type="entry name" value="VOLTAGE-GATED POTASSIUM CHANNEL"/>
    <property type="match status" value="1"/>
</dbReference>